<dbReference type="PROSITE" id="PS50125">
    <property type="entry name" value="GUANYLATE_CYCLASE_2"/>
    <property type="match status" value="1"/>
</dbReference>
<accession>A0A5B7WY71</accession>
<comment type="similarity">
    <text evidence="8">Belongs to the adenylyl cyclase class-4/guanylyl cyclase family.</text>
</comment>
<dbReference type="GO" id="GO:0004016">
    <property type="term" value="F:adenylate cyclase activity"/>
    <property type="evidence" value="ECO:0007669"/>
    <property type="project" value="UniProtKB-ARBA"/>
</dbReference>
<keyword evidence="14" id="KW-1185">Reference proteome</keyword>
<dbReference type="GO" id="GO:0035556">
    <property type="term" value="P:intracellular signal transduction"/>
    <property type="evidence" value="ECO:0007669"/>
    <property type="project" value="InterPro"/>
</dbReference>
<dbReference type="InterPro" id="IPR019734">
    <property type="entry name" value="TPR_rpt"/>
</dbReference>
<dbReference type="SMART" id="SM00028">
    <property type="entry name" value="TPR"/>
    <property type="match status" value="4"/>
</dbReference>
<keyword evidence="2 10" id="KW-0812">Transmembrane</keyword>
<evidence type="ECO:0000256" key="5">
    <source>
        <dbReference type="ARBA" id="ARBA00023136"/>
    </source>
</evidence>
<dbReference type="InterPro" id="IPR050401">
    <property type="entry name" value="Cyclic_nucleotide_synthase"/>
</dbReference>
<dbReference type="PROSITE" id="PS50005">
    <property type="entry name" value="TPR"/>
    <property type="match status" value="1"/>
</dbReference>
<name>A0A5B7WY71_9FLAO</name>
<keyword evidence="11" id="KW-0732">Signal</keyword>
<keyword evidence="7" id="KW-0802">TPR repeat</keyword>
<keyword evidence="6 8" id="KW-0456">Lyase</keyword>
<dbReference type="OrthoDB" id="9806704at2"/>
<dbReference type="Proteomes" id="UP000309016">
    <property type="component" value="Chromosome"/>
</dbReference>
<dbReference type="SUPFAM" id="SSF48452">
    <property type="entry name" value="TPR-like"/>
    <property type="match status" value="2"/>
</dbReference>
<comment type="subcellular location">
    <subcellularLocation>
        <location evidence="1">Membrane</location>
    </subcellularLocation>
</comment>
<feature type="repeat" description="TPR" evidence="7">
    <location>
        <begin position="163"/>
        <end position="196"/>
    </location>
</feature>
<dbReference type="Pfam" id="PF00211">
    <property type="entry name" value="Guanylate_cyc"/>
    <property type="match status" value="1"/>
</dbReference>
<organism evidence="13 14">
    <name type="scientific">Antarcticibacterium flavum</name>
    <dbReference type="NCBI Taxonomy" id="2058175"/>
    <lineage>
        <taxon>Bacteria</taxon>
        <taxon>Pseudomonadati</taxon>
        <taxon>Bacteroidota</taxon>
        <taxon>Flavobacteriia</taxon>
        <taxon>Flavobacteriales</taxon>
        <taxon>Flavobacteriaceae</taxon>
        <taxon>Antarcticibacterium</taxon>
    </lineage>
</organism>
<keyword evidence="3" id="KW-0547">Nucleotide-binding</keyword>
<feature type="region of interest" description="Disordered" evidence="9">
    <location>
        <begin position="608"/>
        <end position="629"/>
    </location>
</feature>
<dbReference type="SMART" id="SM00044">
    <property type="entry name" value="CYCc"/>
    <property type="match status" value="1"/>
</dbReference>
<proteinExistence type="inferred from homology"/>
<sequence>MFLKYKGWLLAGLICLFCLTLAAQEAARADSIIVQYEKGEYQGNELEFLDSIAKNQEDPDLLLKYADLLIAKAAEDSIYDYLHRGYLHKGNAMQLKGSYASSLNAFFSSLNYAHLTNNQRGIGRLNISIADTYSKSGNAQTSEDYYNRGIAVLRTVNDSISLATALLNAGEEYIRRGKFDEAMEHISESGEIFEQINYPLGTAYTLGNLGMIYAEQGRNELAKRHIYEAIDILEELEHYYPIAEYHTYMADIYAKQEDFPTAFDYAERALDVATKYGLKDEIGQANLTLADLSEAAGRFQNAYYYFKDYVTYRDSVKNLETIQQMANMRTDYEVSQKQVEVDLLAQQRQNQKITMISTIVALFLIALLALGLYRRNKYINKMSRVLAREKNRSDHLLRNILPEETARELKDRGKVKSQRFDSVTVMFADFKDFTYHSEYLEPEVLVESVDYYFTKFDEVIEKYGLEKIKTVGDCYMCAGGLPFPSQDHTHKTLLAALEIADFVKNAKENQTNGEVRFEIRIGMNTGPVVAGVVGKKKFAYDIWGDTVNIASRMETSSEAGRINISENTYQLVKHHFECEYRGEVEVKGNKTMKMYYVTKLKEFARKPKIERKPSIEPAKQGPEIFSRPA</sequence>
<evidence type="ECO:0000313" key="13">
    <source>
        <dbReference type="EMBL" id="QCY68154.1"/>
    </source>
</evidence>
<dbReference type="PANTHER" id="PTHR11920:SF335">
    <property type="entry name" value="GUANYLATE CYCLASE"/>
    <property type="match status" value="1"/>
</dbReference>
<keyword evidence="5 10" id="KW-0472">Membrane</keyword>
<gene>
    <name evidence="13" type="ORF">FHG64_01380</name>
</gene>
<evidence type="ECO:0000256" key="7">
    <source>
        <dbReference type="PROSITE-ProRule" id="PRU00339"/>
    </source>
</evidence>
<evidence type="ECO:0000256" key="6">
    <source>
        <dbReference type="ARBA" id="ARBA00023239"/>
    </source>
</evidence>
<feature type="transmembrane region" description="Helical" evidence="10">
    <location>
        <begin position="353"/>
        <end position="373"/>
    </location>
</feature>
<evidence type="ECO:0000256" key="2">
    <source>
        <dbReference type="ARBA" id="ARBA00022692"/>
    </source>
</evidence>
<reference evidence="13 14" key="1">
    <citation type="submission" date="2019-06" db="EMBL/GenBank/DDBJ databases">
        <title>Complete genome sequence of Antarcticibacterium flavum KCTC 52984T from an Antarctic marine sediment.</title>
        <authorList>
            <person name="Lee Y.M."/>
            <person name="Shin S.C."/>
        </authorList>
    </citation>
    <scope>NUCLEOTIDE SEQUENCE [LARGE SCALE GENOMIC DNA]</scope>
    <source>
        <strain evidence="13 14">KCTC 52984</strain>
    </source>
</reference>
<protein>
    <submittedName>
        <fullName evidence="13">Tetratricopeptide repeat protein</fullName>
    </submittedName>
</protein>
<evidence type="ECO:0000256" key="11">
    <source>
        <dbReference type="SAM" id="SignalP"/>
    </source>
</evidence>
<dbReference type="Gene3D" id="3.30.70.1230">
    <property type="entry name" value="Nucleotide cyclase"/>
    <property type="match status" value="1"/>
</dbReference>
<evidence type="ECO:0000256" key="1">
    <source>
        <dbReference type="ARBA" id="ARBA00004370"/>
    </source>
</evidence>
<dbReference type="InterPro" id="IPR011990">
    <property type="entry name" value="TPR-like_helical_dom_sf"/>
</dbReference>
<dbReference type="SUPFAM" id="SSF55073">
    <property type="entry name" value="Nucleotide cyclase"/>
    <property type="match status" value="1"/>
</dbReference>
<dbReference type="KEGG" id="afla:FHG64_01380"/>
<evidence type="ECO:0000256" key="3">
    <source>
        <dbReference type="ARBA" id="ARBA00022741"/>
    </source>
</evidence>
<feature type="domain" description="Guanylate cyclase" evidence="12">
    <location>
        <begin position="424"/>
        <end position="554"/>
    </location>
</feature>
<feature type="chain" id="PRO_5022901650" evidence="11">
    <location>
        <begin position="23"/>
        <end position="629"/>
    </location>
</feature>
<dbReference type="InterPro" id="IPR029787">
    <property type="entry name" value="Nucleotide_cyclase"/>
</dbReference>
<evidence type="ECO:0000256" key="4">
    <source>
        <dbReference type="ARBA" id="ARBA00022989"/>
    </source>
</evidence>
<dbReference type="CDD" id="cd07302">
    <property type="entry name" value="CHD"/>
    <property type="match status" value="1"/>
</dbReference>
<dbReference type="InterPro" id="IPR041617">
    <property type="entry name" value="TPR_MalT"/>
</dbReference>
<evidence type="ECO:0000259" key="12">
    <source>
        <dbReference type="PROSITE" id="PS50125"/>
    </source>
</evidence>
<keyword evidence="4 10" id="KW-1133">Transmembrane helix</keyword>
<evidence type="ECO:0000313" key="14">
    <source>
        <dbReference type="Proteomes" id="UP000309016"/>
    </source>
</evidence>
<dbReference type="EMBL" id="CP040812">
    <property type="protein sequence ID" value="QCY68154.1"/>
    <property type="molecule type" value="Genomic_DNA"/>
</dbReference>
<feature type="signal peptide" evidence="11">
    <location>
        <begin position="1"/>
        <end position="22"/>
    </location>
</feature>
<dbReference type="InterPro" id="IPR018297">
    <property type="entry name" value="A/G_cyclase_CS"/>
</dbReference>
<dbReference type="RefSeq" id="WP_139064730.1">
    <property type="nucleotide sequence ID" value="NZ_CP040812.1"/>
</dbReference>
<dbReference type="InterPro" id="IPR001054">
    <property type="entry name" value="A/G_cyclase"/>
</dbReference>
<dbReference type="GO" id="GO:0000166">
    <property type="term" value="F:nucleotide binding"/>
    <property type="evidence" value="ECO:0007669"/>
    <property type="project" value="UniProtKB-KW"/>
</dbReference>
<dbReference type="Gene3D" id="1.25.40.10">
    <property type="entry name" value="Tetratricopeptide repeat domain"/>
    <property type="match status" value="1"/>
</dbReference>
<dbReference type="Pfam" id="PF17874">
    <property type="entry name" value="TPR_MalT"/>
    <property type="match status" value="1"/>
</dbReference>
<evidence type="ECO:0000256" key="10">
    <source>
        <dbReference type="SAM" id="Phobius"/>
    </source>
</evidence>
<dbReference type="GO" id="GO:0009190">
    <property type="term" value="P:cyclic nucleotide biosynthetic process"/>
    <property type="evidence" value="ECO:0007669"/>
    <property type="project" value="InterPro"/>
</dbReference>
<dbReference type="PROSITE" id="PS00452">
    <property type="entry name" value="GUANYLATE_CYCLASE_1"/>
    <property type="match status" value="1"/>
</dbReference>
<dbReference type="GO" id="GO:0016020">
    <property type="term" value="C:membrane"/>
    <property type="evidence" value="ECO:0007669"/>
    <property type="project" value="UniProtKB-SubCell"/>
</dbReference>
<dbReference type="AlphaFoldDB" id="A0A5B7WY71"/>
<evidence type="ECO:0000256" key="9">
    <source>
        <dbReference type="SAM" id="MobiDB-lite"/>
    </source>
</evidence>
<dbReference type="PANTHER" id="PTHR11920">
    <property type="entry name" value="GUANYLYL CYCLASE"/>
    <property type="match status" value="1"/>
</dbReference>
<evidence type="ECO:0000256" key="8">
    <source>
        <dbReference type="RuleBase" id="RU000405"/>
    </source>
</evidence>